<dbReference type="InterPro" id="IPR016032">
    <property type="entry name" value="Sig_transdc_resp-reg_C-effctor"/>
</dbReference>
<evidence type="ECO:0000313" key="7">
    <source>
        <dbReference type="Proteomes" id="UP000450676"/>
    </source>
</evidence>
<dbReference type="SMART" id="SM00448">
    <property type="entry name" value="REC"/>
    <property type="match status" value="1"/>
</dbReference>
<evidence type="ECO:0000313" key="6">
    <source>
        <dbReference type="EMBL" id="MYN05988.1"/>
    </source>
</evidence>
<dbReference type="SUPFAM" id="SSF52172">
    <property type="entry name" value="CheY-like"/>
    <property type="match status" value="1"/>
</dbReference>
<dbReference type="PROSITE" id="PS50110">
    <property type="entry name" value="RESPONSE_REGULATORY"/>
    <property type="match status" value="1"/>
</dbReference>
<dbReference type="PANTHER" id="PTHR48111">
    <property type="entry name" value="REGULATOR OF RPOS"/>
    <property type="match status" value="1"/>
</dbReference>
<dbReference type="InterPro" id="IPR001789">
    <property type="entry name" value="Sig_transdc_resp-reg_receiver"/>
</dbReference>
<sequence>MATRLLLVEDDARLSSLVAEYLAAYEFEVEVVARGDQALPRFHAFAPDIVVLDLMLPGMDGADVCRQLRALGATPILVLTAREDDYDQVALLEHGADDFINKPVQPRVLLARLRALLRRAGSAANGVGAALPAAAPGTLQFGALCIATSDREVRWRGTPVLLSGSEYKLLLVLAEAAGTVLSRDALLKKLRGLEFDGMDRSIDNSISKLRRRFDDHDAERIKTVRGEGYLFSPSAWI</sequence>
<evidence type="ECO:0000256" key="3">
    <source>
        <dbReference type="PROSITE-ProRule" id="PRU01091"/>
    </source>
</evidence>
<organism evidence="6 7">
    <name type="scientific">Pseudoduganella aquatica</name>
    <dbReference type="NCBI Taxonomy" id="2660641"/>
    <lineage>
        <taxon>Bacteria</taxon>
        <taxon>Pseudomonadati</taxon>
        <taxon>Pseudomonadota</taxon>
        <taxon>Betaproteobacteria</taxon>
        <taxon>Burkholderiales</taxon>
        <taxon>Oxalobacteraceae</taxon>
        <taxon>Telluria group</taxon>
        <taxon>Pseudoduganella</taxon>
    </lineage>
</organism>
<feature type="modified residue" description="4-aspartylphosphate" evidence="2">
    <location>
        <position position="53"/>
    </location>
</feature>
<keyword evidence="1 3" id="KW-0238">DNA-binding</keyword>
<dbReference type="InterPro" id="IPR036388">
    <property type="entry name" value="WH-like_DNA-bd_sf"/>
</dbReference>
<dbReference type="GO" id="GO:0005829">
    <property type="term" value="C:cytosol"/>
    <property type="evidence" value="ECO:0007669"/>
    <property type="project" value="TreeGrafter"/>
</dbReference>
<dbReference type="GO" id="GO:0000156">
    <property type="term" value="F:phosphorelay response regulator activity"/>
    <property type="evidence" value="ECO:0007669"/>
    <property type="project" value="TreeGrafter"/>
</dbReference>
<dbReference type="GO" id="GO:0032993">
    <property type="term" value="C:protein-DNA complex"/>
    <property type="evidence" value="ECO:0007669"/>
    <property type="project" value="TreeGrafter"/>
</dbReference>
<dbReference type="SUPFAM" id="SSF46894">
    <property type="entry name" value="C-terminal effector domain of the bipartite response regulators"/>
    <property type="match status" value="1"/>
</dbReference>
<dbReference type="Gene3D" id="6.10.250.690">
    <property type="match status" value="1"/>
</dbReference>
<evidence type="ECO:0000259" key="4">
    <source>
        <dbReference type="PROSITE" id="PS50110"/>
    </source>
</evidence>
<protein>
    <submittedName>
        <fullName evidence="6">Response regulator</fullName>
    </submittedName>
</protein>
<gene>
    <name evidence="6" type="ORF">GTP77_01405</name>
</gene>
<feature type="domain" description="Response regulatory" evidence="4">
    <location>
        <begin position="4"/>
        <end position="117"/>
    </location>
</feature>
<dbReference type="AlphaFoldDB" id="A0A7X4H779"/>
<dbReference type="Gene3D" id="3.40.50.2300">
    <property type="match status" value="1"/>
</dbReference>
<dbReference type="InterPro" id="IPR011006">
    <property type="entry name" value="CheY-like_superfamily"/>
</dbReference>
<keyword evidence="2" id="KW-0597">Phosphoprotein</keyword>
<proteinExistence type="predicted"/>
<dbReference type="PROSITE" id="PS51755">
    <property type="entry name" value="OMPR_PHOB"/>
    <property type="match status" value="1"/>
</dbReference>
<dbReference type="InterPro" id="IPR001867">
    <property type="entry name" value="OmpR/PhoB-type_DNA-bd"/>
</dbReference>
<evidence type="ECO:0000256" key="1">
    <source>
        <dbReference type="ARBA" id="ARBA00023125"/>
    </source>
</evidence>
<dbReference type="Proteomes" id="UP000450676">
    <property type="component" value="Unassembled WGS sequence"/>
</dbReference>
<reference evidence="6 7" key="1">
    <citation type="submission" date="2019-12" db="EMBL/GenBank/DDBJ databases">
        <title>Novel species isolated from a subtropical stream in China.</title>
        <authorList>
            <person name="Lu H."/>
        </authorList>
    </citation>
    <scope>NUCLEOTIDE SEQUENCE [LARGE SCALE GENOMIC DNA]</scope>
    <source>
        <strain evidence="6 7">FT127W</strain>
    </source>
</reference>
<dbReference type="PANTHER" id="PTHR48111:SF47">
    <property type="entry name" value="TRANSCRIPTIONAL REGULATORY PROTEIN RSTA"/>
    <property type="match status" value="1"/>
</dbReference>
<feature type="DNA-binding region" description="OmpR/PhoB-type" evidence="3">
    <location>
        <begin position="136"/>
        <end position="233"/>
    </location>
</feature>
<dbReference type="RefSeq" id="WP_161070368.1">
    <property type="nucleotide sequence ID" value="NZ_WWCU01000001.1"/>
</dbReference>
<dbReference type="CDD" id="cd17574">
    <property type="entry name" value="REC_OmpR"/>
    <property type="match status" value="1"/>
</dbReference>
<dbReference type="Pfam" id="PF00072">
    <property type="entry name" value="Response_reg"/>
    <property type="match status" value="1"/>
</dbReference>
<dbReference type="GO" id="GO:0000976">
    <property type="term" value="F:transcription cis-regulatory region binding"/>
    <property type="evidence" value="ECO:0007669"/>
    <property type="project" value="TreeGrafter"/>
</dbReference>
<dbReference type="EMBL" id="WWCU01000001">
    <property type="protein sequence ID" value="MYN05988.1"/>
    <property type="molecule type" value="Genomic_DNA"/>
</dbReference>
<dbReference type="Gene3D" id="1.10.10.10">
    <property type="entry name" value="Winged helix-like DNA-binding domain superfamily/Winged helix DNA-binding domain"/>
    <property type="match status" value="1"/>
</dbReference>
<comment type="caution">
    <text evidence="6">The sequence shown here is derived from an EMBL/GenBank/DDBJ whole genome shotgun (WGS) entry which is preliminary data.</text>
</comment>
<dbReference type="CDD" id="cd00383">
    <property type="entry name" value="trans_reg_C"/>
    <property type="match status" value="1"/>
</dbReference>
<evidence type="ECO:0000259" key="5">
    <source>
        <dbReference type="PROSITE" id="PS51755"/>
    </source>
</evidence>
<dbReference type="Pfam" id="PF00486">
    <property type="entry name" value="Trans_reg_C"/>
    <property type="match status" value="1"/>
</dbReference>
<accession>A0A7X4H779</accession>
<dbReference type="InterPro" id="IPR039420">
    <property type="entry name" value="WalR-like"/>
</dbReference>
<evidence type="ECO:0000256" key="2">
    <source>
        <dbReference type="PROSITE-ProRule" id="PRU00169"/>
    </source>
</evidence>
<dbReference type="GO" id="GO:0006355">
    <property type="term" value="P:regulation of DNA-templated transcription"/>
    <property type="evidence" value="ECO:0007669"/>
    <property type="project" value="InterPro"/>
</dbReference>
<feature type="domain" description="OmpR/PhoB-type" evidence="5">
    <location>
        <begin position="136"/>
        <end position="233"/>
    </location>
</feature>
<dbReference type="SMART" id="SM00862">
    <property type="entry name" value="Trans_reg_C"/>
    <property type="match status" value="1"/>
</dbReference>
<keyword evidence="7" id="KW-1185">Reference proteome</keyword>
<name>A0A7X4H779_9BURK</name>